<protein>
    <submittedName>
        <fullName evidence="1">Uncharacterized protein</fullName>
    </submittedName>
</protein>
<proteinExistence type="predicted"/>
<gene>
    <name evidence="1" type="ORF">MBAV_003664</name>
</gene>
<accession>A0A0F3GQ78</accession>
<dbReference type="AlphaFoldDB" id="A0A0F3GQ78"/>
<keyword evidence="2" id="KW-1185">Reference proteome</keyword>
<sequence>MYLVIMHQKYEIILKDIIKDVSQRFLKLLTGYEAGKFTDVEFPDVQVRWVDIAFETVSGSGGS</sequence>
<evidence type="ECO:0000313" key="2">
    <source>
        <dbReference type="Proteomes" id="UP000033423"/>
    </source>
</evidence>
<reference evidence="1 2" key="1">
    <citation type="submission" date="2015-02" db="EMBL/GenBank/DDBJ databases">
        <title>Single-cell genomics of uncultivated deep-branching MTB reveals a conserved set of magnetosome genes.</title>
        <authorList>
            <person name="Kolinko S."/>
            <person name="Richter M."/>
            <person name="Glockner F.O."/>
            <person name="Brachmann A."/>
            <person name="Schuler D."/>
        </authorList>
    </citation>
    <scope>NUCLEOTIDE SEQUENCE [LARGE SCALE GENOMIC DNA]</scope>
    <source>
        <strain evidence="1">TM-1</strain>
    </source>
</reference>
<evidence type="ECO:0000313" key="1">
    <source>
        <dbReference type="EMBL" id="KJU84144.1"/>
    </source>
</evidence>
<dbReference type="EMBL" id="LACI01001600">
    <property type="protein sequence ID" value="KJU84144.1"/>
    <property type="molecule type" value="Genomic_DNA"/>
</dbReference>
<name>A0A0F3GQ78_9BACT</name>
<organism evidence="1 2">
    <name type="scientific">Candidatus Magnetobacterium bavaricum</name>
    <dbReference type="NCBI Taxonomy" id="29290"/>
    <lineage>
        <taxon>Bacteria</taxon>
        <taxon>Pseudomonadati</taxon>
        <taxon>Nitrospirota</taxon>
        <taxon>Thermodesulfovibrionia</taxon>
        <taxon>Thermodesulfovibrionales</taxon>
        <taxon>Candidatus Magnetobacteriaceae</taxon>
        <taxon>Candidatus Magnetobacterium</taxon>
    </lineage>
</organism>
<comment type="caution">
    <text evidence="1">The sequence shown here is derived from an EMBL/GenBank/DDBJ whole genome shotgun (WGS) entry which is preliminary data.</text>
</comment>
<dbReference type="Proteomes" id="UP000033423">
    <property type="component" value="Unassembled WGS sequence"/>
</dbReference>